<reference evidence="2" key="5">
    <citation type="journal article" date="2021" name="G3 (Bethesda)">
        <title>Aegilops tauschii genome assembly Aet v5.0 features greater sequence contiguity and improved annotation.</title>
        <authorList>
            <person name="Wang L."/>
            <person name="Zhu T."/>
            <person name="Rodriguez J.C."/>
            <person name="Deal K.R."/>
            <person name="Dubcovsky J."/>
            <person name="McGuire P.E."/>
            <person name="Lux T."/>
            <person name="Spannagl M."/>
            <person name="Mayer K.F.X."/>
            <person name="Baldrich P."/>
            <person name="Meyers B.C."/>
            <person name="Huo N."/>
            <person name="Gu Y.Q."/>
            <person name="Zhou H."/>
            <person name="Devos K.M."/>
            <person name="Bennetzen J.L."/>
            <person name="Unver T."/>
            <person name="Budak H."/>
            <person name="Gulick P.J."/>
            <person name="Galiba G."/>
            <person name="Kalapos B."/>
            <person name="Nelson D.R."/>
            <person name="Li P."/>
            <person name="You F.M."/>
            <person name="Luo M.C."/>
            <person name="Dvorak J."/>
        </authorList>
    </citation>
    <scope>NUCLEOTIDE SEQUENCE [LARGE SCALE GENOMIC DNA]</scope>
    <source>
        <strain evidence="2">cv. AL8/78</strain>
    </source>
</reference>
<name>A0A453GCA0_AEGTS</name>
<accession>A0A453GCA0</accession>
<reference evidence="2" key="4">
    <citation type="submission" date="2019-03" db="UniProtKB">
        <authorList>
            <consortium name="EnsemblPlants"/>
        </authorList>
    </citation>
    <scope>IDENTIFICATION</scope>
</reference>
<keyword evidence="3" id="KW-1185">Reference proteome</keyword>
<organism evidence="2 3">
    <name type="scientific">Aegilops tauschii subsp. strangulata</name>
    <name type="common">Goatgrass</name>
    <dbReference type="NCBI Taxonomy" id="200361"/>
    <lineage>
        <taxon>Eukaryota</taxon>
        <taxon>Viridiplantae</taxon>
        <taxon>Streptophyta</taxon>
        <taxon>Embryophyta</taxon>
        <taxon>Tracheophyta</taxon>
        <taxon>Spermatophyta</taxon>
        <taxon>Magnoliopsida</taxon>
        <taxon>Liliopsida</taxon>
        <taxon>Poales</taxon>
        <taxon>Poaceae</taxon>
        <taxon>BOP clade</taxon>
        <taxon>Pooideae</taxon>
        <taxon>Triticodae</taxon>
        <taxon>Triticeae</taxon>
        <taxon>Triticinae</taxon>
        <taxon>Aegilops</taxon>
    </lineage>
</organism>
<keyword evidence="1" id="KW-0812">Transmembrane</keyword>
<reference evidence="3" key="2">
    <citation type="journal article" date="2017" name="Nat. Plants">
        <title>The Aegilops tauschii genome reveals multiple impacts of transposons.</title>
        <authorList>
            <person name="Zhao G."/>
            <person name="Zou C."/>
            <person name="Li K."/>
            <person name="Wang K."/>
            <person name="Li T."/>
            <person name="Gao L."/>
            <person name="Zhang X."/>
            <person name="Wang H."/>
            <person name="Yang Z."/>
            <person name="Liu X."/>
            <person name="Jiang W."/>
            <person name="Mao L."/>
            <person name="Kong X."/>
            <person name="Jiao Y."/>
            <person name="Jia J."/>
        </authorList>
    </citation>
    <scope>NUCLEOTIDE SEQUENCE [LARGE SCALE GENOMIC DNA]</scope>
    <source>
        <strain evidence="3">cv. AL8/78</strain>
    </source>
</reference>
<evidence type="ECO:0000256" key="1">
    <source>
        <dbReference type="SAM" id="Phobius"/>
    </source>
</evidence>
<keyword evidence="1" id="KW-1133">Transmembrane helix</keyword>
<reference evidence="2" key="3">
    <citation type="journal article" date="2017" name="Nature">
        <title>Genome sequence of the progenitor of the wheat D genome Aegilops tauschii.</title>
        <authorList>
            <person name="Luo M.C."/>
            <person name="Gu Y.Q."/>
            <person name="Puiu D."/>
            <person name="Wang H."/>
            <person name="Twardziok S.O."/>
            <person name="Deal K.R."/>
            <person name="Huo N."/>
            <person name="Zhu T."/>
            <person name="Wang L."/>
            <person name="Wang Y."/>
            <person name="McGuire P.E."/>
            <person name="Liu S."/>
            <person name="Long H."/>
            <person name="Ramasamy R.K."/>
            <person name="Rodriguez J.C."/>
            <person name="Van S.L."/>
            <person name="Yuan L."/>
            <person name="Wang Z."/>
            <person name="Xia Z."/>
            <person name="Xiao L."/>
            <person name="Anderson O.D."/>
            <person name="Ouyang S."/>
            <person name="Liang Y."/>
            <person name="Zimin A.V."/>
            <person name="Pertea G."/>
            <person name="Qi P."/>
            <person name="Bennetzen J.L."/>
            <person name="Dai X."/>
            <person name="Dawson M.W."/>
            <person name="Muller H.G."/>
            <person name="Kugler K."/>
            <person name="Rivarola-Duarte L."/>
            <person name="Spannagl M."/>
            <person name="Mayer K.F.X."/>
            <person name="Lu F.H."/>
            <person name="Bevan M.W."/>
            <person name="Leroy P."/>
            <person name="Li P."/>
            <person name="You F.M."/>
            <person name="Sun Q."/>
            <person name="Liu Z."/>
            <person name="Lyons E."/>
            <person name="Wicker T."/>
            <person name="Salzberg S.L."/>
            <person name="Devos K.M."/>
            <person name="Dvorak J."/>
        </authorList>
    </citation>
    <scope>NUCLEOTIDE SEQUENCE [LARGE SCALE GENOMIC DNA]</scope>
    <source>
        <strain evidence="2">cv. AL8/78</strain>
    </source>
</reference>
<evidence type="ECO:0000313" key="2">
    <source>
        <dbReference type="EnsemblPlants" id="AET3Gv20955300.1"/>
    </source>
</evidence>
<proteinExistence type="predicted"/>
<reference evidence="3" key="1">
    <citation type="journal article" date="2014" name="Science">
        <title>Ancient hybridizations among the ancestral genomes of bread wheat.</title>
        <authorList>
            <consortium name="International Wheat Genome Sequencing Consortium,"/>
            <person name="Marcussen T."/>
            <person name="Sandve S.R."/>
            <person name="Heier L."/>
            <person name="Spannagl M."/>
            <person name="Pfeifer M."/>
            <person name="Jakobsen K.S."/>
            <person name="Wulff B.B."/>
            <person name="Steuernagel B."/>
            <person name="Mayer K.F."/>
            <person name="Olsen O.A."/>
        </authorList>
    </citation>
    <scope>NUCLEOTIDE SEQUENCE [LARGE SCALE GENOMIC DNA]</scope>
    <source>
        <strain evidence="3">cv. AL8/78</strain>
    </source>
</reference>
<dbReference type="AlphaFoldDB" id="A0A453GCA0"/>
<feature type="transmembrane region" description="Helical" evidence="1">
    <location>
        <begin position="12"/>
        <end position="30"/>
    </location>
</feature>
<dbReference type="Proteomes" id="UP000015105">
    <property type="component" value="Chromosome 3D"/>
</dbReference>
<dbReference type="EnsemblPlants" id="AET3Gv20955300.1">
    <property type="protein sequence ID" value="AET3Gv20955300.1"/>
    <property type="gene ID" value="AET3Gv20955300"/>
</dbReference>
<evidence type="ECO:0000313" key="3">
    <source>
        <dbReference type="Proteomes" id="UP000015105"/>
    </source>
</evidence>
<dbReference type="Gramene" id="AET3Gv20955300.1">
    <property type="protein sequence ID" value="AET3Gv20955300.1"/>
    <property type="gene ID" value="AET3Gv20955300"/>
</dbReference>
<protein>
    <submittedName>
        <fullName evidence="2">Uncharacterized protein</fullName>
    </submittedName>
</protein>
<keyword evidence="1" id="KW-0472">Membrane</keyword>
<sequence>ERPMVHGRLRASGLSLLCFAIMFIFQKLVLHTHDICLEKMYTHYAFFRENTHAILRWIVWC</sequence>